<dbReference type="Pfam" id="PF00353">
    <property type="entry name" value="HemolysinCabind"/>
    <property type="match status" value="8"/>
</dbReference>
<dbReference type="EMBL" id="JACHFM010000003">
    <property type="protein sequence ID" value="MBB5223122.1"/>
    <property type="molecule type" value="Genomic_DNA"/>
</dbReference>
<name>A0A840SVF7_9RHOB</name>
<evidence type="ECO:0000256" key="2">
    <source>
        <dbReference type="ARBA" id="ARBA00022525"/>
    </source>
</evidence>
<dbReference type="AlphaFoldDB" id="A0A840SVF7"/>
<dbReference type="InterPro" id="IPR011049">
    <property type="entry name" value="Serralysin-like_metalloprot_C"/>
</dbReference>
<accession>A0A840SVF7</accession>
<comment type="subcellular location">
    <subcellularLocation>
        <location evidence="1">Secreted</location>
    </subcellularLocation>
</comment>
<organism evidence="4 5">
    <name type="scientific">Amaricoccus macauensis</name>
    <dbReference type="NCBI Taxonomy" id="57001"/>
    <lineage>
        <taxon>Bacteria</taxon>
        <taxon>Pseudomonadati</taxon>
        <taxon>Pseudomonadota</taxon>
        <taxon>Alphaproteobacteria</taxon>
        <taxon>Rhodobacterales</taxon>
        <taxon>Paracoccaceae</taxon>
        <taxon>Amaricoccus</taxon>
    </lineage>
</organism>
<dbReference type="Proteomes" id="UP000549457">
    <property type="component" value="Unassembled WGS sequence"/>
</dbReference>
<dbReference type="InterPro" id="IPR050557">
    <property type="entry name" value="RTX_toxin/Mannuronan_C5-epim"/>
</dbReference>
<dbReference type="InterPro" id="IPR018511">
    <property type="entry name" value="Hemolysin-typ_Ca-bd_CS"/>
</dbReference>
<dbReference type="GO" id="GO:0005576">
    <property type="term" value="C:extracellular region"/>
    <property type="evidence" value="ECO:0007669"/>
    <property type="project" value="UniProtKB-SubCell"/>
</dbReference>
<dbReference type="RefSeq" id="WP_184151426.1">
    <property type="nucleotide sequence ID" value="NZ_JACHFM010000003.1"/>
</dbReference>
<dbReference type="InterPro" id="IPR001343">
    <property type="entry name" value="Hemolysn_Ca-bd"/>
</dbReference>
<evidence type="ECO:0000256" key="3">
    <source>
        <dbReference type="SAM" id="MobiDB-lite"/>
    </source>
</evidence>
<evidence type="ECO:0000313" key="4">
    <source>
        <dbReference type="EMBL" id="MBB5223122.1"/>
    </source>
</evidence>
<evidence type="ECO:0000256" key="1">
    <source>
        <dbReference type="ARBA" id="ARBA00004613"/>
    </source>
</evidence>
<dbReference type="Gene3D" id="2.150.10.10">
    <property type="entry name" value="Serralysin-like metalloprotease, C-terminal"/>
    <property type="match status" value="7"/>
</dbReference>
<dbReference type="SUPFAM" id="SSF51120">
    <property type="entry name" value="beta-Roll"/>
    <property type="match status" value="5"/>
</dbReference>
<gene>
    <name evidence="4" type="ORF">HNP73_003069</name>
</gene>
<evidence type="ECO:0000313" key="5">
    <source>
        <dbReference type="Proteomes" id="UP000549457"/>
    </source>
</evidence>
<protein>
    <submittedName>
        <fullName evidence="4">Ca2+-binding RTX toxin-like protein</fullName>
    </submittedName>
</protein>
<dbReference type="PANTHER" id="PTHR38340">
    <property type="entry name" value="S-LAYER PROTEIN"/>
    <property type="match status" value="1"/>
</dbReference>
<feature type="region of interest" description="Disordered" evidence="3">
    <location>
        <begin position="208"/>
        <end position="236"/>
    </location>
</feature>
<reference evidence="4 5" key="1">
    <citation type="submission" date="2020-08" db="EMBL/GenBank/DDBJ databases">
        <title>Genomic Encyclopedia of Type Strains, Phase IV (KMG-IV): sequencing the most valuable type-strain genomes for metagenomic binning, comparative biology and taxonomic classification.</title>
        <authorList>
            <person name="Goeker M."/>
        </authorList>
    </citation>
    <scope>NUCLEOTIDE SEQUENCE [LARGE SCALE GENOMIC DNA]</scope>
    <source>
        <strain evidence="4 5">DSM 101730</strain>
    </source>
</reference>
<comment type="caution">
    <text evidence="4">The sequence shown here is derived from an EMBL/GenBank/DDBJ whole genome shotgun (WGS) entry which is preliminary data.</text>
</comment>
<dbReference type="PROSITE" id="PS00330">
    <property type="entry name" value="HEMOLYSIN_CALCIUM"/>
    <property type="match status" value="9"/>
</dbReference>
<proteinExistence type="predicted"/>
<sequence length="777" mass="78028">MPMFTGTGQADRIVPGSISAGVIANPAGSLPGAGVDTILGNGGADYLDGGAGDDSLDGGNGNDTLFGGIGQDTLRAGNGNDSLVGGDGPDTLDGGAGADTMVGTEGNREDPFGNTYYVDNIGDVVRESYGWGVIYSSVSYVVPANIRYFMLTGTEDLSVDGGGQELSDIFGNAGNNYIHNFAGLSQVHGGDGDDTLVGDGFLAGDGGNDVISSGGDGGESLSGGAGSDTLTGGAGDDVLNGGSGADILTGGAGDDEYVVTDDADDADVLVEDADGGTDRVAASLDWRLADAFENLVLTLAATGYGNGADNDLDARRNGGTLYGLAGNDTLRGGENATLVGGEGDDTYFVNDNSTRIIESADGGNDTAYRDFGYGDRYTEYFLEENVETLHIFDDYSYINGYNDFIYEDSEAAANDLSNLVFGGRGGNTIHGMGGNDTIHGGYGDDFLDGGNGTDYLDGGRGSDIVLYTSNTTPVRVDLIAGTVSFPGKGWASETIVSVEGAETGSGNDVFIGNGAANSFVGNAGNDTFDGAGGNDVFEGGDGTDSFSGGAGSDTVLYTSNTTPVNVNLVTGIASFPGKPWPSEHFTSVENASTGSGADTLTGTAAANALHSGDGADQLTGGGGADSLVAGSGDDRLDGGGGADTLVGDWGADRLEGGSGADLLRGGLGNDIFVFTANTSMPGARDKIGEGGTAFEGAGKPGGDLIDVSGLDADTTAAGMQDWIFGTSHARGHLWVTKSGTEAILNGNSDNDAAIEFQVAIDEVNTAPPAFTANDFIL</sequence>
<feature type="region of interest" description="Disordered" evidence="3">
    <location>
        <begin position="616"/>
        <end position="641"/>
    </location>
</feature>
<dbReference type="GO" id="GO:0005509">
    <property type="term" value="F:calcium ion binding"/>
    <property type="evidence" value="ECO:0007669"/>
    <property type="project" value="InterPro"/>
</dbReference>
<keyword evidence="5" id="KW-1185">Reference proteome</keyword>
<keyword evidence="2" id="KW-0964">Secreted</keyword>
<dbReference type="PRINTS" id="PR00313">
    <property type="entry name" value="CABNDNGRPT"/>
</dbReference>
<dbReference type="PANTHER" id="PTHR38340:SF1">
    <property type="entry name" value="S-LAYER PROTEIN"/>
    <property type="match status" value="1"/>
</dbReference>
<feature type="compositionally biased region" description="Gly residues" evidence="3">
    <location>
        <begin position="214"/>
        <end position="226"/>
    </location>
</feature>
<feature type="region of interest" description="Disordered" evidence="3">
    <location>
        <begin position="77"/>
        <end position="109"/>
    </location>
</feature>